<proteinExistence type="predicted"/>
<dbReference type="AlphaFoldDB" id="E3N9D5"/>
<dbReference type="Proteomes" id="UP000008281">
    <property type="component" value="Unassembled WGS sequence"/>
</dbReference>
<name>E3N9D5_CAERE</name>
<accession>E3N9D5</accession>
<gene>
    <name evidence="1" type="ORF">CRE_23049</name>
</gene>
<dbReference type="EMBL" id="DS268565">
    <property type="protein sequence ID" value="EFO90296.1"/>
    <property type="molecule type" value="Genomic_DNA"/>
</dbReference>
<keyword evidence="2" id="KW-1185">Reference proteome</keyword>
<protein>
    <submittedName>
        <fullName evidence="1">Uncharacterized protein</fullName>
    </submittedName>
</protein>
<sequence length="89" mass="10415">MFLENIERYETLDKNSSFPFAMYSSSRKSKVHGLVPGGVRMDLSIDKTDFENGKVYLKGIKCTEMSEETKNDVRNYRDRRLDIHLIVLH</sequence>
<evidence type="ECO:0000313" key="2">
    <source>
        <dbReference type="Proteomes" id="UP000008281"/>
    </source>
</evidence>
<dbReference type="OrthoDB" id="5910548at2759"/>
<reference evidence="1" key="1">
    <citation type="submission" date="2007-07" db="EMBL/GenBank/DDBJ databases">
        <title>PCAP assembly of the Caenorhabditis remanei genome.</title>
        <authorList>
            <consortium name="The Caenorhabditis remanei Sequencing Consortium"/>
            <person name="Wilson R.K."/>
        </authorList>
    </citation>
    <scope>NUCLEOTIDE SEQUENCE [LARGE SCALE GENOMIC DNA]</scope>
    <source>
        <strain evidence="1">PB4641</strain>
    </source>
</reference>
<organism evidence="2">
    <name type="scientific">Caenorhabditis remanei</name>
    <name type="common">Caenorhabditis vulgaris</name>
    <dbReference type="NCBI Taxonomy" id="31234"/>
    <lineage>
        <taxon>Eukaryota</taxon>
        <taxon>Metazoa</taxon>
        <taxon>Ecdysozoa</taxon>
        <taxon>Nematoda</taxon>
        <taxon>Chromadorea</taxon>
        <taxon>Rhabditida</taxon>
        <taxon>Rhabditina</taxon>
        <taxon>Rhabditomorpha</taxon>
        <taxon>Rhabditoidea</taxon>
        <taxon>Rhabditidae</taxon>
        <taxon>Peloderinae</taxon>
        <taxon>Caenorhabditis</taxon>
    </lineage>
</organism>
<evidence type="ECO:0000313" key="1">
    <source>
        <dbReference type="EMBL" id="EFO90296.1"/>
    </source>
</evidence>
<dbReference type="HOGENOM" id="CLU_2456914_0_0_1"/>
<dbReference type="InParanoid" id="E3N9D5"/>